<organism evidence="6 7">
    <name type="scientific">Pseudopedobacter beijingensis</name>
    <dbReference type="NCBI Taxonomy" id="1207056"/>
    <lineage>
        <taxon>Bacteria</taxon>
        <taxon>Pseudomonadati</taxon>
        <taxon>Bacteroidota</taxon>
        <taxon>Sphingobacteriia</taxon>
        <taxon>Sphingobacteriales</taxon>
        <taxon>Sphingobacteriaceae</taxon>
        <taxon>Pseudopedobacter</taxon>
    </lineage>
</organism>
<keyword evidence="4" id="KW-0472">Membrane</keyword>
<dbReference type="PROSITE" id="PS01124">
    <property type="entry name" value="HTH_ARAC_FAMILY_2"/>
    <property type="match status" value="1"/>
</dbReference>
<evidence type="ECO:0000256" key="3">
    <source>
        <dbReference type="ARBA" id="ARBA00023163"/>
    </source>
</evidence>
<dbReference type="PROSITE" id="PS00041">
    <property type="entry name" value="HTH_ARAC_FAMILY_1"/>
    <property type="match status" value="1"/>
</dbReference>
<feature type="transmembrane region" description="Helical" evidence="4">
    <location>
        <begin position="5"/>
        <end position="23"/>
    </location>
</feature>
<feature type="domain" description="HTH araC/xylS-type" evidence="5">
    <location>
        <begin position="254"/>
        <end position="356"/>
    </location>
</feature>
<dbReference type="SUPFAM" id="SSF46689">
    <property type="entry name" value="Homeodomain-like"/>
    <property type="match status" value="1"/>
</dbReference>
<dbReference type="PANTHER" id="PTHR43280:SF2">
    <property type="entry name" value="HTH-TYPE TRANSCRIPTIONAL REGULATOR EXSA"/>
    <property type="match status" value="1"/>
</dbReference>
<feature type="transmembrane region" description="Helical" evidence="4">
    <location>
        <begin position="186"/>
        <end position="207"/>
    </location>
</feature>
<dbReference type="SMART" id="SM00342">
    <property type="entry name" value="HTH_ARAC"/>
    <property type="match status" value="1"/>
</dbReference>
<dbReference type="Pfam" id="PF12833">
    <property type="entry name" value="HTH_18"/>
    <property type="match status" value="1"/>
</dbReference>
<dbReference type="Proteomes" id="UP001597118">
    <property type="component" value="Unassembled WGS sequence"/>
</dbReference>
<feature type="transmembrane region" description="Helical" evidence="4">
    <location>
        <begin position="155"/>
        <end position="174"/>
    </location>
</feature>
<evidence type="ECO:0000256" key="4">
    <source>
        <dbReference type="SAM" id="Phobius"/>
    </source>
</evidence>
<sequence length="367" mass="42227">MTEYILWNIVLSVVVIGYVLMAIKEKPNFNNYLLAILFMSVMHGFCIYFQLGIPVSLLYGPFLFLASNSHQKTQITSLKKSLHFIPFLLFTISYLLVLQVYDVRVSIEGYALLYYLTYFVITFLSLTVYPIIVYVQQKRPGGSLSSRVSMLIMQLNVVCILNAAFILFLSMVIYKSMVLGFDIRLLVYALLVASSALIVFYLIRSYIAAKASFQQKKRIVNDVMVNSVSDMAAADSFRYQKCVLGEDVLKEYAHKVMSVLDNTNIYLNPGISLDVLSRETGIYKHHFSQLFNVYLRKNFYQLIAEYRIRYALECINKEDNITIEALAYECGFSSKTSFNKYFKEITGYSPSEYRLLLKPKIYKVATC</sequence>
<feature type="transmembrane region" description="Helical" evidence="4">
    <location>
        <begin position="113"/>
        <end position="135"/>
    </location>
</feature>
<gene>
    <name evidence="6" type="ORF">ACFSAH_02125</name>
</gene>
<evidence type="ECO:0000256" key="1">
    <source>
        <dbReference type="ARBA" id="ARBA00023015"/>
    </source>
</evidence>
<name>A0ABW4I9F7_9SPHI</name>
<reference evidence="7" key="1">
    <citation type="journal article" date="2019" name="Int. J. Syst. Evol. Microbiol.">
        <title>The Global Catalogue of Microorganisms (GCM) 10K type strain sequencing project: providing services to taxonomists for standard genome sequencing and annotation.</title>
        <authorList>
            <consortium name="The Broad Institute Genomics Platform"/>
            <consortium name="The Broad Institute Genome Sequencing Center for Infectious Disease"/>
            <person name="Wu L."/>
            <person name="Ma J."/>
        </authorList>
    </citation>
    <scope>NUCLEOTIDE SEQUENCE [LARGE SCALE GENOMIC DNA]</scope>
    <source>
        <strain evidence="7">CCUG 53762</strain>
    </source>
</reference>
<evidence type="ECO:0000259" key="5">
    <source>
        <dbReference type="PROSITE" id="PS01124"/>
    </source>
</evidence>
<dbReference type="PANTHER" id="PTHR43280">
    <property type="entry name" value="ARAC-FAMILY TRANSCRIPTIONAL REGULATOR"/>
    <property type="match status" value="1"/>
</dbReference>
<keyword evidence="4" id="KW-1133">Transmembrane helix</keyword>
<protein>
    <submittedName>
        <fullName evidence="6">Helix-turn-helix domain-containing protein</fullName>
    </submittedName>
</protein>
<dbReference type="Gene3D" id="1.10.10.60">
    <property type="entry name" value="Homeodomain-like"/>
    <property type="match status" value="1"/>
</dbReference>
<evidence type="ECO:0000313" key="6">
    <source>
        <dbReference type="EMBL" id="MFD1628652.1"/>
    </source>
</evidence>
<evidence type="ECO:0000313" key="7">
    <source>
        <dbReference type="Proteomes" id="UP001597118"/>
    </source>
</evidence>
<dbReference type="InterPro" id="IPR018060">
    <property type="entry name" value="HTH_AraC"/>
</dbReference>
<keyword evidence="2" id="KW-0238">DNA-binding</keyword>
<dbReference type="EMBL" id="JBHUDG010000003">
    <property type="protein sequence ID" value="MFD1628652.1"/>
    <property type="molecule type" value="Genomic_DNA"/>
</dbReference>
<feature type="transmembrane region" description="Helical" evidence="4">
    <location>
        <begin position="35"/>
        <end position="60"/>
    </location>
</feature>
<keyword evidence="1" id="KW-0805">Transcription regulation</keyword>
<keyword evidence="4" id="KW-0812">Transmembrane</keyword>
<accession>A0ABW4I9F7</accession>
<dbReference type="PRINTS" id="PR00032">
    <property type="entry name" value="HTHARAC"/>
</dbReference>
<dbReference type="RefSeq" id="WP_379661039.1">
    <property type="nucleotide sequence ID" value="NZ_JBHUDG010000003.1"/>
</dbReference>
<comment type="caution">
    <text evidence="6">The sequence shown here is derived from an EMBL/GenBank/DDBJ whole genome shotgun (WGS) entry which is preliminary data.</text>
</comment>
<dbReference type="InterPro" id="IPR009057">
    <property type="entry name" value="Homeodomain-like_sf"/>
</dbReference>
<keyword evidence="7" id="KW-1185">Reference proteome</keyword>
<keyword evidence="3" id="KW-0804">Transcription</keyword>
<feature type="transmembrane region" description="Helical" evidence="4">
    <location>
        <begin position="81"/>
        <end position="101"/>
    </location>
</feature>
<evidence type="ECO:0000256" key="2">
    <source>
        <dbReference type="ARBA" id="ARBA00023125"/>
    </source>
</evidence>
<proteinExistence type="predicted"/>
<dbReference type="InterPro" id="IPR020449">
    <property type="entry name" value="Tscrpt_reg_AraC-type_HTH"/>
</dbReference>
<dbReference type="InterPro" id="IPR018062">
    <property type="entry name" value="HTH_AraC-typ_CS"/>
</dbReference>